<dbReference type="RefSeq" id="XP_008085095.1">
    <property type="nucleotide sequence ID" value="XM_008086904.1"/>
</dbReference>
<dbReference type="eggNOG" id="ENOG502SK00">
    <property type="taxonomic scope" value="Eukaryota"/>
</dbReference>
<dbReference type="AlphaFoldDB" id="S3D6U5"/>
<dbReference type="KEGG" id="glz:GLAREA_04527"/>
<organism evidence="1 2">
    <name type="scientific">Glarea lozoyensis (strain ATCC 20868 / MF5171)</name>
    <dbReference type="NCBI Taxonomy" id="1116229"/>
    <lineage>
        <taxon>Eukaryota</taxon>
        <taxon>Fungi</taxon>
        <taxon>Dikarya</taxon>
        <taxon>Ascomycota</taxon>
        <taxon>Pezizomycotina</taxon>
        <taxon>Leotiomycetes</taxon>
        <taxon>Helotiales</taxon>
        <taxon>Helotiaceae</taxon>
        <taxon>Glarea</taxon>
    </lineage>
</organism>
<reference evidence="1 2" key="1">
    <citation type="journal article" date="2013" name="BMC Genomics">
        <title>Genomics-driven discovery of the pneumocandin biosynthetic gene cluster in the fungus Glarea lozoyensis.</title>
        <authorList>
            <person name="Chen L."/>
            <person name="Yue Q."/>
            <person name="Zhang X."/>
            <person name="Xiang M."/>
            <person name="Wang C."/>
            <person name="Li S."/>
            <person name="Che Y."/>
            <person name="Ortiz-Lopez F.J."/>
            <person name="Bills G.F."/>
            <person name="Liu X."/>
            <person name="An Z."/>
        </authorList>
    </citation>
    <scope>NUCLEOTIDE SEQUENCE [LARGE SCALE GENOMIC DNA]</scope>
    <source>
        <strain evidence="2">ATCC 20868 / MF5171</strain>
    </source>
</reference>
<dbReference type="HOGENOM" id="CLU_008019_1_0_1"/>
<evidence type="ECO:0000313" key="1">
    <source>
        <dbReference type="EMBL" id="EPE27736.1"/>
    </source>
</evidence>
<dbReference type="EMBL" id="KE145369">
    <property type="protein sequence ID" value="EPE27736.1"/>
    <property type="molecule type" value="Genomic_DNA"/>
</dbReference>
<dbReference type="OrthoDB" id="4194555at2759"/>
<dbReference type="Proteomes" id="UP000016922">
    <property type="component" value="Unassembled WGS sequence"/>
</dbReference>
<keyword evidence="2" id="KW-1185">Reference proteome</keyword>
<sequence length="780" mass="87429">MFLSQPPPRRRRVMPKAPVFHKSTNIITWPADKVPVEIFTLIASYLPRSTIQNMRLVNREFEAKVSEYLFRVVVVPFKSEIYGISSALHGEVSDSAGSVTIQDKGMKVFEGFGSRIRKFALSFEYDEYRLAYPPLKSDQEAITTFWGIYRWPFQNYNRYTQLEGLEQTADETRTMAKALGYLKTANELGLSIDGGLGWLPGPDVNALVVEKGEKPVVFGLSRFVPDPRHKPTRCLKTYRACDPASAFSQSNTRMYHAYESMLIEAGYHEDNVDAGVRLMMETETSSEVEATTNSDGSAAAFTSYASQAMESIFRHMNSPDFVPCRSVNDLIDIQKHKTSEQPLKPNDLTNAQKEMLLEIEWAQRAFLQSYAVAVIDNPSTFENIRTLTIARLPSGHLPTLRRGDFWQSLKHVEKLSLGVIPDWREISKQPAGWVQDQKTQPSLAVTVAYQIFHEQIARRANIKTLHFEWICGGEYATGMYSRNQLILPAPLVRKPTHMVCRTRQFPVLYLPFVEHLSLKNCWVSPHVLNDFFENQKYSLQSLKFDSVSLSAPIPMLADPGPGTQIGNGAGGGVPTQGAIQHAAAFAQATAVQQALQAPQPAVNFPNGPPNIQQLLATTDPVPNGLEWLAIRFGSWSQLIDNHTPGRRLADIRYDRNIGEEPMSRPSTKLKKMEFHSCGYVRVNLDFEQSMLDSPDAPGLPLAGKKDNNYGSIMLNPNDYYLATIVNHISHMETATLENAWNIEVGWPTRLKNLVAESKFDGIPDPGKGRFAGVIEATNLN</sequence>
<accession>S3D6U5</accession>
<evidence type="ECO:0000313" key="2">
    <source>
        <dbReference type="Proteomes" id="UP000016922"/>
    </source>
</evidence>
<dbReference type="GeneID" id="19463582"/>
<dbReference type="OMA" id="KNCWASP"/>
<name>S3D6U5_GLAL2</name>
<proteinExistence type="predicted"/>
<gene>
    <name evidence="1" type="ORF">GLAREA_04527</name>
</gene>
<evidence type="ECO:0008006" key="3">
    <source>
        <dbReference type="Google" id="ProtNLM"/>
    </source>
</evidence>
<protein>
    <recommendedName>
        <fullName evidence="3">F-box domain-containing protein</fullName>
    </recommendedName>
</protein>